<dbReference type="InterPro" id="IPR047589">
    <property type="entry name" value="DUF11_rpt"/>
</dbReference>
<evidence type="ECO:0000259" key="2">
    <source>
        <dbReference type="Pfam" id="PF01345"/>
    </source>
</evidence>
<dbReference type="HOGENOM" id="CLU_110275_3_1_0"/>
<proteinExistence type="predicted"/>
<keyword evidence="4" id="KW-1185">Reference proteome</keyword>
<dbReference type="PIRSF" id="PIRSF014979">
    <property type="entry name" value="UCP014979"/>
    <property type="match status" value="1"/>
</dbReference>
<dbReference type="AlphaFoldDB" id="D5EIR5"/>
<feature type="domain" description="DUF11" evidence="2">
    <location>
        <begin position="54"/>
        <end position="104"/>
    </location>
</feature>
<dbReference type="Proteomes" id="UP000000925">
    <property type="component" value="Chromosome"/>
</dbReference>
<evidence type="ECO:0000313" key="3">
    <source>
        <dbReference type="EMBL" id="ADE54314.1"/>
    </source>
</evidence>
<reference evidence="3 4" key="1">
    <citation type="journal article" date="2010" name="Stand. Genomic Sci.">
        <title>Complete genome sequence of Coraliomargarita akajimensis type strain (04OKA010-24).</title>
        <authorList>
            <person name="Mavromatis K."/>
            <person name="Abt B."/>
            <person name="Brambilla E."/>
            <person name="Lapidus A."/>
            <person name="Copeland A."/>
            <person name="Deshpande S."/>
            <person name="Nolan M."/>
            <person name="Lucas S."/>
            <person name="Tice H."/>
            <person name="Cheng J.F."/>
            <person name="Han C."/>
            <person name="Detter J.C."/>
            <person name="Woyke T."/>
            <person name="Goodwin L."/>
            <person name="Pitluck S."/>
            <person name="Held B."/>
            <person name="Brettin T."/>
            <person name="Tapia R."/>
            <person name="Ivanova N."/>
            <person name="Mikhailova N."/>
            <person name="Pati A."/>
            <person name="Liolios K."/>
            <person name="Chen A."/>
            <person name="Palaniappan K."/>
            <person name="Land M."/>
            <person name="Hauser L."/>
            <person name="Chang Y.J."/>
            <person name="Jeffries C.D."/>
            <person name="Rohde M."/>
            <person name="Goker M."/>
            <person name="Bristow J."/>
            <person name="Eisen J.A."/>
            <person name="Markowitz V."/>
            <person name="Hugenholtz P."/>
            <person name="Klenk H.P."/>
            <person name="Kyrpides N.C."/>
        </authorList>
    </citation>
    <scope>NUCLEOTIDE SEQUENCE [LARGE SCALE GENOMIC DNA]</scope>
    <source>
        <strain evidence="4">DSM 45221 / IAM 15411 / JCM 23193 / KCTC 12865</strain>
    </source>
</reference>
<dbReference type="InterPro" id="IPR001434">
    <property type="entry name" value="OmcB-like_DUF11"/>
</dbReference>
<accession>D5EIR5</accession>
<dbReference type="STRING" id="583355.Caka_1294"/>
<organism evidence="3 4">
    <name type="scientific">Coraliomargarita akajimensis (strain DSM 45221 / IAM 15411 / JCM 23193 / KCTC 12865 / 04OKA010-24)</name>
    <dbReference type="NCBI Taxonomy" id="583355"/>
    <lineage>
        <taxon>Bacteria</taxon>
        <taxon>Pseudomonadati</taxon>
        <taxon>Verrucomicrobiota</taxon>
        <taxon>Opitutia</taxon>
        <taxon>Puniceicoccales</taxon>
        <taxon>Coraliomargaritaceae</taxon>
        <taxon>Coraliomargarita</taxon>
    </lineage>
</organism>
<dbReference type="EMBL" id="CP001998">
    <property type="protein sequence ID" value="ADE54314.1"/>
    <property type="molecule type" value="Genomic_DNA"/>
</dbReference>
<protein>
    <submittedName>
        <fullName evidence="3">Conserved repeat domain protein</fullName>
    </submittedName>
</protein>
<dbReference type="Gene3D" id="2.60.40.740">
    <property type="match status" value="1"/>
</dbReference>
<feature type="signal peptide" evidence="1">
    <location>
        <begin position="1"/>
        <end position="21"/>
    </location>
</feature>
<name>D5EIR5_CORAD</name>
<dbReference type="InterPro" id="IPR014468">
    <property type="entry name" value="UCP014979"/>
</dbReference>
<dbReference type="RefSeq" id="WP_013043036.1">
    <property type="nucleotide sequence ID" value="NC_014008.1"/>
</dbReference>
<keyword evidence="1" id="KW-0732">Signal</keyword>
<evidence type="ECO:0000256" key="1">
    <source>
        <dbReference type="SAM" id="SignalP"/>
    </source>
</evidence>
<dbReference type="eggNOG" id="COG4719">
    <property type="taxonomic scope" value="Bacteria"/>
</dbReference>
<dbReference type="Pfam" id="PF01345">
    <property type="entry name" value="DUF11"/>
    <property type="match status" value="1"/>
</dbReference>
<dbReference type="KEGG" id="caa:Caka_1294"/>
<sequence length="165" mass="17544">MRLRQWIVGCCIAAMIPAALAAQDSTSSPIQLELTAQKQVQTQDATGQVKTELVAVDKVLPGETIVYTITYRNTGDKPAGNVVVSNPIPAEMTYQAGTATGEGTAITFSIDGGKSYKPANELEVLQSDGSRRPARASEYSAIRWRVQQPVAAGASGSVRYQATLK</sequence>
<dbReference type="OrthoDB" id="28777at2"/>
<dbReference type="NCBIfam" id="TIGR01451">
    <property type="entry name" value="B_ant_repeat"/>
    <property type="match status" value="1"/>
</dbReference>
<gene>
    <name evidence="3" type="ordered locus">Caka_1294</name>
</gene>
<evidence type="ECO:0000313" key="4">
    <source>
        <dbReference type="Proteomes" id="UP000000925"/>
    </source>
</evidence>
<feature type="chain" id="PRO_5003070705" evidence="1">
    <location>
        <begin position="22"/>
        <end position="165"/>
    </location>
</feature>